<evidence type="ECO:0000256" key="7">
    <source>
        <dbReference type="ARBA" id="ARBA00022679"/>
    </source>
</evidence>
<keyword evidence="18" id="KW-0444">Lipid biosynthesis</keyword>
<keyword evidence="11 18" id="KW-0460">Magnesium</keyword>
<feature type="transmembrane region" description="Helical" evidence="18">
    <location>
        <begin position="51"/>
        <end position="68"/>
    </location>
</feature>
<keyword evidence="13 18" id="KW-0472">Membrane</keyword>
<keyword evidence="6 18" id="KW-1003">Cell membrane</keyword>
<dbReference type="InterPro" id="IPR048254">
    <property type="entry name" value="CDP_ALCOHOL_P_TRANSF_CS"/>
</dbReference>
<feature type="binding site" evidence="18">
    <location>
        <position position="87"/>
    </location>
    <ligand>
        <name>Mg(2+)</name>
        <dbReference type="ChEBI" id="CHEBI:18420"/>
        <label>1</label>
    </ligand>
</feature>
<feature type="transmembrane region" description="Helical" evidence="18">
    <location>
        <begin position="20"/>
        <end position="45"/>
    </location>
</feature>
<comment type="pathway">
    <text evidence="2 18">Phospholipid metabolism; phosphatidylinositol phosphate biosynthesis.</text>
</comment>
<keyword evidence="18" id="KW-1208">Phospholipid metabolism</keyword>
<feature type="binding site" evidence="18">
    <location>
        <position position="80"/>
    </location>
    <ligand>
        <name>a CDP-1,2-diacyl-sn-glycerol</name>
        <dbReference type="ChEBI" id="CHEBI:58332"/>
    </ligand>
</feature>
<dbReference type="PANTHER" id="PTHR43046:SF12">
    <property type="entry name" value="GDP-MANNOSE MANNOSYL HYDROLASE"/>
    <property type="match status" value="1"/>
</dbReference>
<evidence type="ECO:0000256" key="16">
    <source>
        <dbReference type="ARBA" id="ARBA00033137"/>
    </source>
</evidence>
<feature type="binding site" evidence="18">
    <location>
        <position position="74"/>
    </location>
    <ligand>
        <name>a CDP-1,2-diacyl-sn-glycerol</name>
        <dbReference type="ChEBI" id="CHEBI:58332"/>
    </ligand>
</feature>
<accession>A0A7Z0IIM5</accession>
<comment type="similarity">
    <text evidence="4 18 19">Belongs to the CDP-alcohol phosphatidyltransferase class-I family.</text>
</comment>
<evidence type="ECO:0000256" key="10">
    <source>
        <dbReference type="ARBA" id="ARBA00022801"/>
    </source>
</evidence>
<dbReference type="EMBL" id="JACBZP010000001">
    <property type="protein sequence ID" value="NYI68658.1"/>
    <property type="molecule type" value="Genomic_DNA"/>
</dbReference>
<dbReference type="Pfam" id="PF00293">
    <property type="entry name" value="NUDIX"/>
    <property type="match status" value="1"/>
</dbReference>
<evidence type="ECO:0000256" key="12">
    <source>
        <dbReference type="ARBA" id="ARBA00022989"/>
    </source>
</evidence>
<evidence type="ECO:0000256" key="9">
    <source>
        <dbReference type="ARBA" id="ARBA00022723"/>
    </source>
</evidence>
<comment type="subcellular location">
    <subcellularLocation>
        <location evidence="1 18">Cell membrane</location>
        <topology evidence="1 18">Multi-pass membrane protein</topology>
    </subcellularLocation>
</comment>
<dbReference type="InterPro" id="IPR020084">
    <property type="entry name" value="NUDIX_hydrolase_CS"/>
</dbReference>
<dbReference type="EC" id="2.7.8.-" evidence="18"/>
<dbReference type="UniPathway" id="UPA00220"/>
<feature type="domain" description="Nudix hydrolase" evidence="20">
    <location>
        <begin position="230"/>
        <end position="373"/>
    </location>
</feature>
<keyword evidence="10" id="KW-0378">Hydrolase</keyword>
<evidence type="ECO:0000256" key="11">
    <source>
        <dbReference type="ARBA" id="ARBA00022842"/>
    </source>
</evidence>
<comment type="catalytic activity">
    <reaction evidence="14 18">
        <text>1,2-di-(9Z-octadecenoyl)-sn-glycero-3-cytidine-5'-diphosphate + 1D-myo-inositol 3-phosphate = 1,2-di-(9Z-octadecenoyl)-sn-glycero-3-phospho-(1D-myo-inositol-3-phosphate) + CMP + H(+)</text>
        <dbReference type="Rhea" id="RHEA:61216"/>
        <dbReference type="ChEBI" id="CHEBI:15378"/>
        <dbReference type="ChEBI" id="CHEBI:58401"/>
        <dbReference type="ChEBI" id="CHEBI:60377"/>
        <dbReference type="ChEBI" id="CHEBI:85356"/>
        <dbReference type="ChEBI" id="CHEBI:144472"/>
    </reaction>
</comment>
<dbReference type="GO" id="GO:0016780">
    <property type="term" value="F:phosphotransferase activity, for other substituted phosphate groups"/>
    <property type="evidence" value="ECO:0007669"/>
    <property type="project" value="UniProtKB-UniRule"/>
</dbReference>
<comment type="catalytic activity">
    <reaction evidence="17 18">
        <text>a CDP-1,2-diacyl-sn-glycerol + 1D-myo-inositol 3-phosphate = a 1,2-diacyl-sn-glycero-3-phospho-(1D-myo-inositol-3-phosphate) + CMP + H(+)</text>
        <dbReference type="Rhea" id="RHEA:60504"/>
        <dbReference type="ChEBI" id="CHEBI:15378"/>
        <dbReference type="ChEBI" id="CHEBI:58088"/>
        <dbReference type="ChEBI" id="CHEBI:58332"/>
        <dbReference type="ChEBI" id="CHEBI:58401"/>
        <dbReference type="ChEBI" id="CHEBI:60377"/>
    </reaction>
</comment>
<feature type="binding site" evidence="18">
    <location>
        <position position="69"/>
    </location>
    <ligand>
        <name>Mg(2+)</name>
        <dbReference type="ChEBI" id="CHEBI:18420"/>
        <label>1</label>
    </ligand>
</feature>
<evidence type="ECO:0000256" key="13">
    <source>
        <dbReference type="ARBA" id="ARBA00023136"/>
    </source>
</evidence>
<evidence type="ECO:0000256" key="15">
    <source>
        <dbReference type="ARBA" id="ARBA00024082"/>
    </source>
</evidence>
<dbReference type="PROSITE" id="PS51462">
    <property type="entry name" value="NUDIX"/>
    <property type="match status" value="1"/>
</dbReference>
<evidence type="ECO:0000256" key="18">
    <source>
        <dbReference type="HAMAP-Rule" id="MF_02241"/>
    </source>
</evidence>
<dbReference type="InterPro" id="IPR043130">
    <property type="entry name" value="CDP-OH_PTrfase_TM_dom"/>
</dbReference>
<comment type="caution">
    <text evidence="21">The sequence shown here is derived from an EMBL/GenBank/DDBJ whole genome shotgun (WGS) entry which is preliminary data.</text>
</comment>
<evidence type="ECO:0000256" key="8">
    <source>
        <dbReference type="ARBA" id="ARBA00022692"/>
    </source>
</evidence>
<dbReference type="AlphaFoldDB" id="A0A7Z0IIM5"/>
<dbReference type="PANTHER" id="PTHR43046">
    <property type="entry name" value="GDP-MANNOSE MANNOSYL HYDROLASE"/>
    <property type="match status" value="1"/>
</dbReference>
<feature type="binding site" evidence="18">
    <location>
        <begin position="29"/>
        <end position="32"/>
    </location>
    <ligand>
        <name>a CDP-1,2-diacyl-sn-glycerol</name>
        <dbReference type="ChEBI" id="CHEBI:58332"/>
    </ligand>
</feature>
<evidence type="ECO:0000256" key="5">
    <source>
        <dbReference type="ARBA" id="ARBA00011738"/>
    </source>
</evidence>
<feature type="transmembrane region" description="Helical" evidence="18">
    <location>
        <begin position="114"/>
        <end position="132"/>
    </location>
</feature>
<feature type="binding site" evidence="18">
    <location>
        <position position="87"/>
    </location>
    <ligand>
        <name>Mg(2+)</name>
        <dbReference type="ChEBI" id="CHEBI:18420"/>
        <label>2</label>
    </ligand>
</feature>
<proteinExistence type="inferred from homology"/>
<dbReference type="RefSeq" id="WP_179428974.1">
    <property type="nucleotide sequence ID" value="NZ_JACBZP010000001.1"/>
</dbReference>
<dbReference type="Proteomes" id="UP000539111">
    <property type="component" value="Unassembled WGS sequence"/>
</dbReference>
<keyword evidence="22" id="KW-1185">Reference proteome</keyword>
<evidence type="ECO:0000256" key="4">
    <source>
        <dbReference type="ARBA" id="ARBA00010441"/>
    </source>
</evidence>
<dbReference type="InterPro" id="IPR015797">
    <property type="entry name" value="NUDIX_hydrolase-like_dom_sf"/>
</dbReference>
<dbReference type="Gene3D" id="3.90.79.10">
    <property type="entry name" value="Nucleoside Triphosphate Pyrophosphohydrolase"/>
    <property type="match status" value="1"/>
</dbReference>
<feature type="active site" description="Proton acceptor" evidence="18">
    <location>
        <position position="91"/>
    </location>
</feature>
<dbReference type="Gene3D" id="1.20.120.1760">
    <property type="match status" value="1"/>
</dbReference>
<dbReference type="InterPro" id="IPR000086">
    <property type="entry name" value="NUDIX_hydrolase_dom"/>
</dbReference>
<evidence type="ECO:0000256" key="17">
    <source>
        <dbReference type="ARBA" id="ARBA00048865"/>
    </source>
</evidence>
<feature type="transmembrane region" description="Helical" evidence="18">
    <location>
        <begin position="89"/>
        <end position="108"/>
    </location>
</feature>
<evidence type="ECO:0000313" key="21">
    <source>
        <dbReference type="EMBL" id="NYI68658.1"/>
    </source>
</evidence>
<keyword evidence="7 18" id="KW-0808">Transferase</keyword>
<dbReference type="GO" id="GO:0005886">
    <property type="term" value="C:plasma membrane"/>
    <property type="evidence" value="ECO:0007669"/>
    <property type="project" value="UniProtKB-SubCell"/>
</dbReference>
<keyword evidence="9 18" id="KW-0479">Metal-binding</keyword>
<feature type="binding site" evidence="18">
    <location>
        <position position="70"/>
    </location>
    <ligand>
        <name>a CDP-1,2-diacyl-sn-glycerol</name>
        <dbReference type="ChEBI" id="CHEBI:58332"/>
    </ligand>
</feature>
<feature type="binding site" evidence="18">
    <location>
        <position position="91"/>
    </location>
    <ligand>
        <name>Mg(2+)</name>
        <dbReference type="ChEBI" id="CHEBI:18420"/>
        <label>2</label>
    </ligand>
</feature>
<evidence type="ECO:0000256" key="6">
    <source>
        <dbReference type="ARBA" id="ARBA00022475"/>
    </source>
</evidence>
<sequence length="387" mass="42708">MLNKFARAIFTRLLTPIAAFLLRIGITPDAMTIIGTIGVCIGALVLYPTGHLLIGTIVITVFVLSDMLDGIMARQSGRSSVWGAFLDSTLDRFGDSAVFCGIALWYFFGGNNRYTAMLALACLILGSIVSYARARAEGLGLKAAGGIAERADRLLLTLTFTGFVGMGLPRIFLTVVLALLALASMFTIWQRMSRVRGQIVLAQQSEAAKAGKDDLADRWDEWQPEPDGMLSRHAARVIVLDDDYRTLLIKGHDTDDADHRWWFTVGGGLKDGEDSRTGAARELREETGIDLVPSDLVGPVARRSAEFEFATKTVRQHEEFYCARVPADVRLSNAGWTALEQQTLDDVRWWTVEEIRSSRETVYPLQLAEVVETAARGEWDGSCRRIS</sequence>
<evidence type="ECO:0000313" key="22">
    <source>
        <dbReference type="Proteomes" id="UP000539111"/>
    </source>
</evidence>
<dbReference type="PROSITE" id="PS00379">
    <property type="entry name" value="CDP_ALCOHOL_P_TRANSF"/>
    <property type="match status" value="1"/>
</dbReference>
<dbReference type="InterPro" id="IPR044268">
    <property type="entry name" value="PIP_synthase_PgsA1"/>
</dbReference>
<keyword evidence="8 18" id="KW-0812">Transmembrane</keyword>
<dbReference type="SUPFAM" id="SSF55811">
    <property type="entry name" value="Nudix"/>
    <property type="match status" value="1"/>
</dbReference>
<feature type="binding site" evidence="18">
    <location>
        <position position="66"/>
    </location>
    <ligand>
        <name>Mg(2+)</name>
        <dbReference type="ChEBI" id="CHEBI:18420"/>
        <label>2</label>
    </ligand>
</feature>
<gene>
    <name evidence="21" type="ORF">BJY26_002964</name>
</gene>
<comment type="function">
    <text evidence="18">Catalyzes the conjugation of the 1'-hydroxyl group of D-myo-inositol-3-phosphate (also named L-myo-inositol-1-phosphate) with a lipid tail of cytidine diphosphate diacylglycerol (CDP-DAG), forming phosphatidylinositol phosphate (PIP) and CMP. PIP is a precursor of phosphatidylinositol (PI) which is an essential lipid required for cell wall formation.</text>
</comment>
<comment type="cofactor">
    <cofactor evidence="18">
        <name>Mg(2+)</name>
        <dbReference type="ChEBI" id="CHEBI:18420"/>
    </cofactor>
    <text evidence="18">Contains a di-nuclear catalytic Mg(2+) center.</text>
</comment>
<evidence type="ECO:0000256" key="3">
    <source>
        <dbReference type="ARBA" id="ARBA00005189"/>
    </source>
</evidence>
<evidence type="ECO:0000256" key="1">
    <source>
        <dbReference type="ARBA" id="ARBA00004651"/>
    </source>
</evidence>
<comment type="subunit">
    <text evidence="5 18">Homodimer.</text>
</comment>
<dbReference type="InterPro" id="IPR000462">
    <property type="entry name" value="CDP-OH_P_trans"/>
</dbReference>
<keyword evidence="18" id="KW-0594">Phospholipid biosynthesis</keyword>
<dbReference type="GO" id="GO:0008654">
    <property type="term" value="P:phospholipid biosynthetic process"/>
    <property type="evidence" value="ECO:0007669"/>
    <property type="project" value="UniProtKB-UniRule"/>
</dbReference>
<name>A0A7Z0IIM5_9MICO</name>
<evidence type="ECO:0000259" key="20">
    <source>
        <dbReference type="PROSITE" id="PS51462"/>
    </source>
</evidence>
<dbReference type="HAMAP" id="MF_02241">
    <property type="entry name" value="PIP_synthase"/>
    <property type="match status" value="1"/>
</dbReference>
<feature type="transmembrane region" description="Helical" evidence="18">
    <location>
        <begin position="171"/>
        <end position="189"/>
    </location>
</feature>
<comment type="pathway">
    <text evidence="3">Lipid metabolism.</text>
</comment>
<dbReference type="Pfam" id="PF01066">
    <property type="entry name" value="CDP-OH_P_transf"/>
    <property type="match status" value="1"/>
</dbReference>
<dbReference type="GO" id="GO:0000287">
    <property type="term" value="F:magnesium ion binding"/>
    <property type="evidence" value="ECO:0007669"/>
    <property type="project" value="UniProtKB-UniRule"/>
</dbReference>
<dbReference type="PROSITE" id="PS00893">
    <property type="entry name" value="NUDIX_BOX"/>
    <property type="match status" value="1"/>
</dbReference>
<comment type="caution">
    <text evidence="18">Lacks conserved residue(s) required for the propagation of feature annotation.</text>
</comment>
<keyword evidence="12 18" id="KW-1133">Transmembrane helix</keyword>
<dbReference type="CDD" id="cd04685">
    <property type="entry name" value="NUDIX_Hydrolase"/>
    <property type="match status" value="1"/>
</dbReference>
<evidence type="ECO:0000256" key="19">
    <source>
        <dbReference type="RuleBase" id="RU003750"/>
    </source>
</evidence>
<protein>
    <recommendedName>
        <fullName evidence="15 18">Phosphatidylinositol phosphate synthase</fullName>
        <shortName evidence="18">PIP synthase</shortName>
        <ecNumber evidence="18">2.7.8.-</ecNumber>
    </recommendedName>
    <alternativeName>
        <fullName evidence="16 18">CDP-diacylglycerol--D-myo-inositol-3-phosphate 3-phosphatidyltransferase</fullName>
    </alternativeName>
</protein>
<evidence type="ECO:0000256" key="14">
    <source>
        <dbReference type="ARBA" id="ARBA00023935"/>
    </source>
</evidence>
<dbReference type="NCBIfam" id="NF045883">
    <property type="entry name" value="PIPSynth"/>
    <property type="match status" value="1"/>
</dbReference>
<evidence type="ECO:0000256" key="2">
    <source>
        <dbReference type="ARBA" id="ARBA00004805"/>
    </source>
</evidence>
<keyword evidence="18" id="KW-0443">Lipid metabolism</keyword>
<organism evidence="21 22">
    <name type="scientific">Spelaeicoccus albus</name>
    <dbReference type="NCBI Taxonomy" id="1280376"/>
    <lineage>
        <taxon>Bacteria</taxon>
        <taxon>Bacillati</taxon>
        <taxon>Actinomycetota</taxon>
        <taxon>Actinomycetes</taxon>
        <taxon>Micrococcales</taxon>
        <taxon>Brevibacteriaceae</taxon>
        <taxon>Spelaeicoccus</taxon>
    </lineage>
</organism>
<reference evidence="21 22" key="1">
    <citation type="submission" date="2020-07" db="EMBL/GenBank/DDBJ databases">
        <title>Sequencing the genomes of 1000 actinobacteria strains.</title>
        <authorList>
            <person name="Klenk H.-P."/>
        </authorList>
    </citation>
    <scope>NUCLEOTIDE SEQUENCE [LARGE SCALE GENOMIC DNA]</scope>
    <source>
        <strain evidence="21 22">DSM 26341</strain>
    </source>
</reference>
<feature type="binding site" evidence="18">
    <location>
        <position position="66"/>
    </location>
    <ligand>
        <name>Mg(2+)</name>
        <dbReference type="ChEBI" id="CHEBI:18420"/>
        <label>1</label>
    </ligand>
</feature>
<dbReference type="GO" id="GO:0016787">
    <property type="term" value="F:hydrolase activity"/>
    <property type="evidence" value="ECO:0007669"/>
    <property type="project" value="UniProtKB-KW"/>
</dbReference>